<dbReference type="EMBL" id="JADKNH010000012">
    <property type="protein sequence ID" value="MBF4695080.1"/>
    <property type="molecule type" value="Genomic_DNA"/>
</dbReference>
<dbReference type="CDD" id="cd01029">
    <property type="entry name" value="TOPRIM_primases"/>
    <property type="match status" value="1"/>
</dbReference>
<dbReference type="InterPro" id="IPR034154">
    <property type="entry name" value="TOPRIM_DnaG/twinkle"/>
</dbReference>
<dbReference type="Gene3D" id="3.40.1360.10">
    <property type="match status" value="1"/>
</dbReference>
<name>A0ABR9ZX94_9FIRM</name>
<dbReference type="Pfam" id="PF13155">
    <property type="entry name" value="Toprim_2"/>
    <property type="match status" value="1"/>
</dbReference>
<reference evidence="1 2" key="1">
    <citation type="submission" date="2020-11" db="EMBL/GenBank/DDBJ databases">
        <title>Fusibacter basophilias sp. nov.</title>
        <authorList>
            <person name="Qiu D."/>
        </authorList>
    </citation>
    <scope>NUCLEOTIDE SEQUENCE [LARGE SCALE GENOMIC DNA]</scope>
    <source>
        <strain evidence="1 2">Q10-2</strain>
    </source>
</reference>
<dbReference type="Proteomes" id="UP000614200">
    <property type="component" value="Unassembled WGS sequence"/>
</dbReference>
<comment type="caution">
    <text evidence="1">The sequence shown here is derived from an EMBL/GenBank/DDBJ whole genome shotgun (WGS) entry which is preliminary data.</text>
</comment>
<sequence>MIKVDLNNEGPVRLMELAISLAMVGNKSFEGVIDDAEIKAMMERTQEYSVPKIPQELFLGMGYKERIVALKKHFETLMIKCYQVVDNYIPVVDEKSRKLNEEVKKASSMIARAVNNDMGFGTALIRCFLHNDNNPSMTWANEKHGWHCFACMQREDVEKGNIIFDLYNYLQWRHGFKGYNKFKNAYEMAVHLFVEDGENIENPYEESTKQKEHSHFIAYTPRMNRVRHYSFHHPLSTEGLEICAEKLEERGISMATANKHSVMLWMHNTKEGKFLGAVYWIFLNDDGSYTRRLAAVDKSTRARLNMHPDADKWKNPAKQSQGVFNQRILNHCRQWDEVCFVTESAIDALSVEELGFHAVGTNSVKNVHRFLKENVDTDADIKLICLLDNDEPGRKIAKLFVNRNLFVPDYLELDYDGDRWLSKHKDINEALVADRDKTLDELQALEQEALEYYTHLEDKIDE</sequence>
<dbReference type="InterPro" id="IPR036977">
    <property type="entry name" value="DNA_primase_Znf_CHC2"/>
</dbReference>
<proteinExistence type="predicted"/>
<keyword evidence="2" id="KW-1185">Reference proteome</keyword>
<dbReference type="Gene3D" id="3.90.580.10">
    <property type="entry name" value="Zinc finger, CHC2-type domain"/>
    <property type="match status" value="1"/>
</dbReference>
<accession>A0ABR9ZX94</accession>
<evidence type="ECO:0000313" key="2">
    <source>
        <dbReference type="Proteomes" id="UP000614200"/>
    </source>
</evidence>
<protein>
    <submittedName>
        <fullName evidence="1">Toprim domain-containing protein</fullName>
    </submittedName>
</protein>
<dbReference type="RefSeq" id="WP_228727882.1">
    <property type="nucleotide sequence ID" value="NZ_JADKNH010000012.1"/>
</dbReference>
<dbReference type="SUPFAM" id="SSF57783">
    <property type="entry name" value="Zinc beta-ribbon"/>
    <property type="match status" value="1"/>
</dbReference>
<organism evidence="1 2">
    <name type="scientific">Fusibacter ferrireducens</name>
    <dbReference type="NCBI Taxonomy" id="2785058"/>
    <lineage>
        <taxon>Bacteria</taxon>
        <taxon>Bacillati</taxon>
        <taxon>Bacillota</taxon>
        <taxon>Clostridia</taxon>
        <taxon>Eubacteriales</taxon>
        <taxon>Eubacteriales Family XII. Incertae Sedis</taxon>
        <taxon>Fusibacter</taxon>
    </lineage>
</organism>
<gene>
    <name evidence="1" type="ORF">ISU02_18425</name>
</gene>
<evidence type="ECO:0000313" key="1">
    <source>
        <dbReference type="EMBL" id="MBF4695080.1"/>
    </source>
</evidence>